<sequence length="97" mass="10493">MLRRYFNDCQLIAFSADQGVKRGCHHVFLCVIASGFLVAHDCTEAANNLESSVHLAPEDFLLGSPAHAVTRTWLGGIAALAHCYSYSLAIVGCPCRL</sequence>
<reference evidence="1 2" key="1">
    <citation type="submission" date="2020-08" db="EMBL/GenBank/DDBJ databases">
        <title>Genomic Encyclopedia of Type Strains, Phase IV (KMG-V): Genome sequencing to study the core and pangenomes of soil and plant-associated prokaryotes.</title>
        <authorList>
            <person name="Whitman W."/>
        </authorList>
    </citation>
    <scope>NUCLEOTIDE SEQUENCE [LARGE SCALE GENOMIC DNA]</scope>
    <source>
        <strain evidence="1 2">JPY162</strain>
    </source>
</reference>
<dbReference type="Proteomes" id="UP000592820">
    <property type="component" value="Unassembled WGS sequence"/>
</dbReference>
<protein>
    <submittedName>
        <fullName evidence="1">Uncharacterized protein</fullName>
    </submittedName>
</protein>
<gene>
    <name evidence="1" type="ORF">HDG41_006438</name>
</gene>
<comment type="caution">
    <text evidence="1">The sequence shown here is derived from an EMBL/GenBank/DDBJ whole genome shotgun (WGS) entry which is preliminary data.</text>
</comment>
<name>A0A7W8P8P5_9BURK</name>
<dbReference type="EMBL" id="JACHDE010000019">
    <property type="protein sequence ID" value="MBB5404342.1"/>
    <property type="molecule type" value="Genomic_DNA"/>
</dbReference>
<proteinExistence type="predicted"/>
<organism evidence="1 2">
    <name type="scientific">Paraburkholderia youngii</name>
    <dbReference type="NCBI Taxonomy" id="2782701"/>
    <lineage>
        <taxon>Bacteria</taxon>
        <taxon>Pseudomonadati</taxon>
        <taxon>Pseudomonadota</taxon>
        <taxon>Betaproteobacteria</taxon>
        <taxon>Burkholderiales</taxon>
        <taxon>Burkholderiaceae</taxon>
        <taxon>Paraburkholderia</taxon>
    </lineage>
</organism>
<accession>A0A7W8P8P5</accession>
<dbReference type="AlphaFoldDB" id="A0A7W8P8P5"/>
<evidence type="ECO:0000313" key="1">
    <source>
        <dbReference type="EMBL" id="MBB5404342.1"/>
    </source>
</evidence>
<evidence type="ECO:0000313" key="2">
    <source>
        <dbReference type="Proteomes" id="UP000592820"/>
    </source>
</evidence>